<dbReference type="RefSeq" id="WP_101892621.1">
    <property type="nucleotide sequence ID" value="NZ_CP022684.1"/>
</dbReference>
<dbReference type="EMBL" id="CP022684">
    <property type="protein sequence ID" value="AUM11281.1"/>
    <property type="molecule type" value="Genomic_DNA"/>
</dbReference>
<keyword evidence="1" id="KW-0472">Membrane</keyword>
<feature type="transmembrane region" description="Helical" evidence="1">
    <location>
        <begin position="12"/>
        <end position="30"/>
    </location>
</feature>
<proteinExistence type="predicted"/>
<dbReference type="Proteomes" id="UP000235116">
    <property type="component" value="Chromosome"/>
</dbReference>
<evidence type="ECO:0000313" key="2">
    <source>
        <dbReference type="EMBL" id="AUM11281.1"/>
    </source>
</evidence>
<keyword evidence="1" id="KW-0812">Transmembrane</keyword>
<gene>
    <name evidence="2" type="ORF">Kalk_02035</name>
</gene>
<organism evidence="2 3">
    <name type="scientific">Ketobacter alkanivorans</name>
    <dbReference type="NCBI Taxonomy" id="1917421"/>
    <lineage>
        <taxon>Bacteria</taxon>
        <taxon>Pseudomonadati</taxon>
        <taxon>Pseudomonadota</taxon>
        <taxon>Gammaproteobacteria</taxon>
        <taxon>Pseudomonadales</taxon>
        <taxon>Ketobacteraceae</taxon>
        <taxon>Ketobacter</taxon>
    </lineage>
</organism>
<keyword evidence="3" id="KW-1185">Reference proteome</keyword>
<evidence type="ECO:0000256" key="1">
    <source>
        <dbReference type="SAM" id="Phobius"/>
    </source>
</evidence>
<dbReference type="AlphaFoldDB" id="A0A2K9LGJ4"/>
<keyword evidence="1" id="KW-1133">Transmembrane helix</keyword>
<sequence length="65" mass="7363">MNKSNQCGAVMTEYLLVFGFLSMVILFLMMGSPFGSDEDQDEPDLSVISVLNDQQHEFARDIYQP</sequence>
<accession>A0A2K9LGJ4</accession>
<reference evidence="3" key="1">
    <citation type="submission" date="2017-08" db="EMBL/GenBank/DDBJ databases">
        <title>Direct submision.</title>
        <authorList>
            <person name="Kim S.-J."/>
            <person name="Rhee S.-K."/>
        </authorList>
    </citation>
    <scope>NUCLEOTIDE SEQUENCE [LARGE SCALE GENOMIC DNA]</scope>
    <source>
        <strain evidence="3">GI5</strain>
    </source>
</reference>
<protein>
    <submittedName>
        <fullName evidence="2">Uncharacterized protein</fullName>
    </submittedName>
</protein>
<name>A0A2K9LGJ4_9GAMM</name>
<evidence type="ECO:0000313" key="3">
    <source>
        <dbReference type="Proteomes" id="UP000235116"/>
    </source>
</evidence>
<dbReference type="KEGG" id="kak:Kalk_02035"/>